<dbReference type="InterPro" id="IPR035979">
    <property type="entry name" value="RBD_domain_sf"/>
</dbReference>
<keyword evidence="8" id="KW-0472">Membrane</keyword>
<gene>
    <name evidence="12" type="ORF">BDZ94DRAFT_1224856</name>
</gene>
<feature type="domain" description="AAA+ ATPase" evidence="11">
    <location>
        <begin position="370"/>
        <end position="641"/>
    </location>
</feature>
<keyword evidence="10" id="KW-0694">RNA-binding</keyword>
<dbReference type="Gene3D" id="3.40.50.300">
    <property type="entry name" value="P-loop containing nucleotide triphosphate hydrolases"/>
    <property type="match status" value="1"/>
</dbReference>
<dbReference type="InterPro" id="IPR003593">
    <property type="entry name" value="AAA+_ATPase"/>
</dbReference>
<keyword evidence="7 10" id="KW-0496">Mitochondrion</keyword>
<comment type="similarity">
    <text evidence="2 10">Belongs to the YME2 family.</text>
</comment>
<dbReference type="EMBL" id="MU150318">
    <property type="protein sequence ID" value="KAF9459344.1"/>
    <property type="molecule type" value="Genomic_DNA"/>
</dbReference>
<evidence type="ECO:0000256" key="2">
    <source>
        <dbReference type="ARBA" id="ARBA00010320"/>
    </source>
</evidence>
<comment type="function">
    <text evidence="9 10">Plays a role in maintaining the mitochondrial genome and in controlling the mtDNA escape. Involved in the regulation of mtDNA nucleotide structure and number. May have a dispensable role in early maturation of pre-rRNA.</text>
</comment>
<evidence type="ECO:0000256" key="6">
    <source>
        <dbReference type="ARBA" id="ARBA00022989"/>
    </source>
</evidence>
<keyword evidence="10" id="KW-0507">mRNA processing</keyword>
<evidence type="ECO:0000256" key="5">
    <source>
        <dbReference type="ARBA" id="ARBA00022792"/>
    </source>
</evidence>
<evidence type="ECO:0000256" key="7">
    <source>
        <dbReference type="ARBA" id="ARBA00023128"/>
    </source>
</evidence>
<dbReference type="OrthoDB" id="10267654at2759"/>
<evidence type="ECO:0000256" key="4">
    <source>
        <dbReference type="ARBA" id="ARBA00022692"/>
    </source>
</evidence>
<evidence type="ECO:0000256" key="10">
    <source>
        <dbReference type="RuleBase" id="RU367108"/>
    </source>
</evidence>
<evidence type="ECO:0000256" key="9">
    <source>
        <dbReference type="ARBA" id="ARBA00025276"/>
    </source>
</evidence>
<dbReference type="GO" id="GO:0003723">
    <property type="term" value="F:RNA binding"/>
    <property type="evidence" value="ECO:0007669"/>
    <property type="project" value="UniProtKB-UniRule"/>
</dbReference>
<comment type="subcellular location">
    <subcellularLocation>
        <location evidence="1 10">Mitochondrion inner membrane</location>
        <topology evidence="1 10">Single-pass membrane protein</topology>
    </subcellularLocation>
</comment>
<keyword evidence="4" id="KW-0812">Transmembrane</keyword>
<name>A0A9P5XZ48_9AGAR</name>
<organism evidence="12 13">
    <name type="scientific">Collybia nuda</name>
    <dbReference type="NCBI Taxonomy" id="64659"/>
    <lineage>
        <taxon>Eukaryota</taxon>
        <taxon>Fungi</taxon>
        <taxon>Dikarya</taxon>
        <taxon>Basidiomycota</taxon>
        <taxon>Agaricomycotina</taxon>
        <taxon>Agaricomycetes</taxon>
        <taxon>Agaricomycetidae</taxon>
        <taxon>Agaricales</taxon>
        <taxon>Tricholomatineae</taxon>
        <taxon>Clitocybaceae</taxon>
        <taxon>Collybia</taxon>
    </lineage>
</organism>
<dbReference type="AlphaFoldDB" id="A0A9P5XZ48"/>
<reference evidence="12" key="1">
    <citation type="submission" date="2020-11" db="EMBL/GenBank/DDBJ databases">
        <authorList>
            <consortium name="DOE Joint Genome Institute"/>
            <person name="Ahrendt S."/>
            <person name="Riley R."/>
            <person name="Andreopoulos W."/>
            <person name="Labutti K."/>
            <person name="Pangilinan J."/>
            <person name="Ruiz-Duenas F.J."/>
            <person name="Barrasa J.M."/>
            <person name="Sanchez-Garcia M."/>
            <person name="Camarero S."/>
            <person name="Miyauchi S."/>
            <person name="Serrano A."/>
            <person name="Linde D."/>
            <person name="Babiker R."/>
            <person name="Drula E."/>
            <person name="Ayuso-Fernandez I."/>
            <person name="Pacheco R."/>
            <person name="Padilla G."/>
            <person name="Ferreira P."/>
            <person name="Barriuso J."/>
            <person name="Kellner H."/>
            <person name="Castanera R."/>
            <person name="Alfaro M."/>
            <person name="Ramirez L."/>
            <person name="Pisabarro A.G."/>
            <person name="Kuo A."/>
            <person name="Tritt A."/>
            <person name="Lipzen A."/>
            <person name="He G."/>
            <person name="Yan M."/>
            <person name="Ng V."/>
            <person name="Cullen D."/>
            <person name="Martin F."/>
            <person name="Rosso M.-N."/>
            <person name="Henrissat B."/>
            <person name="Hibbett D."/>
            <person name="Martinez A.T."/>
            <person name="Grigoriev I.V."/>
        </authorList>
    </citation>
    <scope>NUCLEOTIDE SEQUENCE</scope>
    <source>
        <strain evidence="12">CBS 247.69</strain>
    </source>
</reference>
<dbReference type="SUPFAM" id="SSF52540">
    <property type="entry name" value="P-loop containing nucleoside triphosphate hydrolases"/>
    <property type="match status" value="1"/>
</dbReference>
<evidence type="ECO:0000313" key="12">
    <source>
        <dbReference type="EMBL" id="KAF9459344.1"/>
    </source>
</evidence>
<dbReference type="Proteomes" id="UP000807353">
    <property type="component" value="Unassembled WGS sequence"/>
</dbReference>
<keyword evidence="5 10" id="KW-0999">Mitochondrion inner membrane</keyword>
<evidence type="ECO:0000313" key="13">
    <source>
        <dbReference type="Proteomes" id="UP000807353"/>
    </source>
</evidence>
<dbReference type="GO" id="GO:0006397">
    <property type="term" value="P:mRNA processing"/>
    <property type="evidence" value="ECO:0007669"/>
    <property type="project" value="UniProtKB-UniRule"/>
</dbReference>
<dbReference type="GO" id="GO:0005743">
    <property type="term" value="C:mitochondrial inner membrane"/>
    <property type="evidence" value="ECO:0007669"/>
    <property type="project" value="UniProtKB-SubCell"/>
</dbReference>
<evidence type="ECO:0000256" key="8">
    <source>
        <dbReference type="ARBA" id="ARBA00023136"/>
    </source>
</evidence>
<dbReference type="PANTHER" id="PTHR32198:SF2">
    <property type="entry name" value="MITOCHONDRIAL ESCAPE PROTEIN 2"/>
    <property type="match status" value="1"/>
</dbReference>
<dbReference type="SMART" id="SM00382">
    <property type="entry name" value="AAA"/>
    <property type="match status" value="1"/>
</dbReference>
<keyword evidence="6" id="KW-1133">Transmembrane helix</keyword>
<dbReference type="InterPro" id="IPR027417">
    <property type="entry name" value="P-loop_NTPase"/>
</dbReference>
<proteinExistence type="inferred from homology"/>
<evidence type="ECO:0000256" key="3">
    <source>
        <dbReference type="ARBA" id="ARBA00020222"/>
    </source>
</evidence>
<evidence type="ECO:0000256" key="1">
    <source>
        <dbReference type="ARBA" id="ARBA00004434"/>
    </source>
</evidence>
<dbReference type="InterPro" id="IPR018850">
    <property type="entry name" value="Mt_escape_2_C"/>
</dbReference>
<accession>A0A9P5XZ48</accession>
<dbReference type="Pfam" id="PF10443">
    <property type="entry name" value="RNA12"/>
    <property type="match status" value="1"/>
</dbReference>
<comment type="caution">
    <text evidence="12">The sequence shown here is derived from an EMBL/GenBank/DDBJ whole genome shotgun (WGS) entry which is preliminary data.</text>
</comment>
<dbReference type="InterPro" id="IPR039627">
    <property type="entry name" value="Yme2_C"/>
</dbReference>
<dbReference type="PANTHER" id="PTHR32198">
    <property type="entry name" value="MITOCHONDRIAL ESCAPE PROTEIN 2"/>
    <property type="match status" value="1"/>
</dbReference>
<keyword evidence="13" id="KW-1185">Reference proteome</keyword>
<dbReference type="SUPFAM" id="SSF54928">
    <property type="entry name" value="RNA-binding domain, RBD"/>
    <property type="match status" value="1"/>
</dbReference>
<sequence length="890" mass="100039">MLALRFTLRAAATTTTTATTTASTAAKKFITTSPSISRPQSTTAELNANSETRQGWLFVDSVFPIQIARWDLRHYIGVFREESLLSALKSRLESVKAHNFNILSLEPHQKDGGVFVRFSYTASDPECALNTIESKVREETTKHGALPSWLGIGGGNVWLVKGTPWREDMNRFASPILKVVFEGPDVHEQSLYDILRPYGRIQDLLVPTASASGAPRFTIVTFQRLCSATIARNVLHGLDVSPALPGGPHSDNQRRTRLRTTYQQPTQAHAMRDWMSSHPKIMLPLLVFFLGTLTYTIFDPLRSLMVQGRMLDWFNYREFKLYKWLRINTIDRLSVTFHHPSSMSSTLREDIWKERKEAATAVKAYLTDMPTTITFVHGPQGSGKTSMLQAILRETGRKYLVIDCRELHKATSDTQLVGALARQTGYWPVFTFLNSLNNLIDLASVGLIGQKAGLTSSLTDQLHQILSVVGTALKGVSSSHRSAIQRQIRNREIQEAKRKNEAMAREKIKRGTWHDGRLDCVAGNGVMSELGIGDELIGGDDMVEIVTGELEHREDTSRKQKVKEELEAVASLPIVVIRNYAAKVGSNREELLEVLAQWAAMLAETQVAHVIVISDNRENFKFLAKALQSKPPSVVPLSDADSRSSLSFVRQKLQDADIDIDFTPQQMTYVERLGGRASDLESLIHKVRSGRHIEEAVEDIINRGVGELRKNAFGEDIDDARNLPWSRQQAWAVLKALSTRGEVPYHDILSDFPFKGDDTPLRSMEHAELISIGTFEGRASTIRPGKPVFRWVFERLVNDPVFRATQEIAFNEKVITNSESIIHACEEELVMLKGIISVEPRQWWKFGLQRTGATSLRCKYLFDKMLTAERKIEILEKANRELKKVLAKVG</sequence>
<protein>
    <recommendedName>
        <fullName evidence="3 10">Mitochondrial escape protein 2</fullName>
    </recommendedName>
</protein>
<evidence type="ECO:0000259" key="11">
    <source>
        <dbReference type="SMART" id="SM00382"/>
    </source>
</evidence>